<dbReference type="InterPro" id="IPR001054">
    <property type="entry name" value="A/G_cyclase"/>
</dbReference>
<keyword evidence="1" id="KW-1133">Transmembrane helix</keyword>
<feature type="transmembrane region" description="Helical" evidence="1">
    <location>
        <begin position="41"/>
        <end position="63"/>
    </location>
</feature>
<keyword evidence="1" id="KW-0472">Membrane</keyword>
<proteinExistence type="predicted"/>
<accession>A0ABN8CSZ8</accession>
<evidence type="ECO:0000313" key="4">
    <source>
        <dbReference type="Proteomes" id="UP001158986"/>
    </source>
</evidence>
<dbReference type="Pfam" id="PF00211">
    <property type="entry name" value="Guanylate_cyc"/>
    <property type="match status" value="1"/>
</dbReference>
<organism evidence="3 4">
    <name type="scientific">Peronospora belbahrii</name>
    <dbReference type="NCBI Taxonomy" id="622444"/>
    <lineage>
        <taxon>Eukaryota</taxon>
        <taxon>Sar</taxon>
        <taxon>Stramenopiles</taxon>
        <taxon>Oomycota</taxon>
        <taxon>Peronosporomycetes</taxon>
        <taxon>Peronosporales</taxon>
        <taxon>Peronosporaceae</taxon>
        <taxon>Peronospora</taxon>
    </lineage>
</organism>
<name>A0ABN8CSZ8_9STRA</name>
<evidence type="ECO:0000313" key="3">
    <source>
        <dbReference type="EMBL" id="CAH0516042.1"/>
    </source>
</evidence>
<feature type="transmembrane region" description="Helical" evidence="1">
    <location>
        <begin position="117"/>
        <end position="139"/>
    </location>
</feature>
<dbReference type="InterPro" id="IPR050697">
    <property type="entry name" value="Adenylyl/Guanylyl_Cyclase_3/4"/>
</dbReference>
<feature type="transmembrane region" description="Helical" evidence="1">
    <location>
        <begin position="168"/>
        <end position="189"/>
    </location>
</feature>
<protein>
    <recommendedName>
        <fullName evidence="2">Guanylate cyclase domain-containing protein</fullName>
    </recommendedName>
</protein>
<reference evidence="3 4" key="1">
    <citation type="submission" date="2021-11" db="EMBL/GenBank/DDBJ databases">
        <authorList>
            <person name="Islam A."/>
            <person name="Islam S."/>
            <person name="Flora M.S."/>
            <person name="Rahman M."/>
            <person name="Ziaur R.M."/>
            <person name="Epstein J.H."/>
            <person name="Hassan M."/>
            <person name="Klassen M."/>
            <person name="Woodard K."/>
            <person name="Webb A."/>
            <person name="Webby R.J."/>
            <person name="El Zowalaty M.E."/>
        </authorList>
    </citation>
    <scope>NUCLEOTIDE SEQUENCE [LARGE SCALE GENOMIC DNA]</scope>
    <source>
        <strain evidence="3">Pbs1</strain>
    </source>
</reference>
<keyword evidence="4" id="KW-1185">Reference proteome</keyword>
<dbReference type="Gene3D" id="3.30.70.1230">
    <property type="entry name" value="Nucleotide cyclase"/>
    <property type="match status" value="1"/>
</dbReference>
<dbReference type="InterPro" id="IPR029787">
    <property type="entry name" value="Nucleotide_cyclase"/>
</dbReference>
<gene>
    <name evidence="3" type="ORF">PBS001_LOCUS2728</name>
</gene>
<feature type="transmembrane region" description="Helical" evidence="1">
    <location>
        <begin position="84"/>
        <end position="105"/>
    </location>
</feature>
<dbReference type="PROSITE" id="PS50125">
    <property type="entry name" value="GUANYLATE_CYCLASE_2"/>
    <property type="match status" value="1"/>
</dbReference>
<sequence>MIPSTNVAAGTDAFLLTRRQLDQIGIYATTDFEAAQKVLPTTFLCFCDVTHFAAALWVLPLTYELSKIATKSMDRGKGKEQAKIRMYTIIGHALIACFLIVEVVLTTIGDERSRHSYQVALCTYIMQVITLVYMGMVLFRLKSKGRDVESINGQFEASPVYQRIKRIMFAYALFALQYKFTSLFMYRFVPRNEAAINFIGISQIMYNATGFALALCTGCSLPCTIRLCGCCIPDEMLVQLVIGPNRLEACCVHHCNESVAPPVLNPVFVFTDIESSSALWAIGDAKLMQRAIQIHDDTLRALLTPYRGYEITTAGDSFQLAFHTIQEAVSYCLEVQLQLLAVKWPKELHGIIPSTKKQRVGHRIIFRGLRVRMGIHDAMGSDGHLHQSTHAVTGKTVYTGASEAIACAVSDAGAGGQILITQRIAEWLMTNKDALSMDYSVNYLCDYLVPQVNMHVHVYEVLPEELSRRKKVFAKGQHSRILHAANRSGSISTTMADGLETPIGSPTS</sequence>
<dbReference type="Proteomes" id="UP001158986">
    <property type="component" value="Unassembled WGS sequence"/>
</dbReference>
<dbReference type="EMBL" id="CAKLCB010000152">
    <property type="protein sequence ID" value="CAH0516042.1"/>
    <property type="molecule type" value="Genomic_DNA"/>
</dbReference>
<dbReference type="PANTHER" id="PTHR43081">
    <property type="entry name" value="ADENYLATE CYCLASE, TERMINAL-DIFFERENTIATION SPECIFIC-RELATED"/>
    <property type="match status" value="1"/>
</dbReference>
<keyword evidence="1" id="KW-0812">Transmembrane</keyword>
<evidence type="ECO:0000259" key="2">
    <source>
        <dbReference type="PROSITE" id="PS50125"/>
    </source>
</evidence>
<feature type="domain" description="Guanylate cyclase" evidence="2">
    <location>
        <begin position="267"/>
        <end position="404"/>
    </location>
</feature>
<dbReference type="PANTHER" id="PTHR43081:SF1">
    <property type="entry name" value="ADENYLATE CYCLASE, TERMINAL-DIFFERENTIATION SPECIFIC"/>
    <property type="match status" value="1"/>
</dbReference>
<evidence type="ECO:0000256" key="1">
    <source>
        <dbReference type="SAM" id="Phobius"/>
    </source>
</evidence>
<comment type="caution">
    <text evidence="3">The sequence shown here is derived from an EMBL/GenBank/DDBJ whole genome shotgun (WGS) entry which is preliminary data.</text>
</comment>
<dbReference type="SUPFAM" id="SSF55073">
    <property type="entry name" value="Nucleotide cyclase"/>
    <property type="match status" value="1"/>
</dbReference>